<dbReference type="HAMAP" id="MF_02128">
    <property type="entry name" value="TMP_kinase"/>
    <property type="match status" value="1"/>
</dbReference>
<keyword evidence="1" id="KW-0784">Thiamine biosynthesis</keyword>
<feature type="binding site" evidence="1">
    <location>
        <position position="295"/>
    </location>
    <ligand>
        <name>substrate</name>
    </ligand>
</feature>
<dbReference type="OrthoDB" id="9802811at2"/>
<dbReference type="Pfam" id="PF02769">
    <property type="entry name" value="AIRS_C"/>
    <property type="match status" value="1"/>
</dbReference>
<feature type="binding site" evidence="1">
    <location>
        <position position="351"/>
    </location>
    <ligand>
        <name>substrate</name>
    </ligand>
</feature>
<dbReference type="Pfam" id="PF00586">
    <property type="entry name" value="AIRS"/>
    <property type="match status" value="1"/>
</dbReference>
<protein>
    <recommendedName>
        <fullName evidence="1">Thiamine-monophosphate kinase</fullName>
        <shortName evidence="1">TMP kinase</shortName>
        <shortName evidence="1">Thiamine-phosphate kinase</shortName>
        <ecNumber evidence="1">2.7.4.16</ecNumber>
    </recommendedName>
</protein>
<dbReference type="InterPro" id="IPR010918">
    <property type="entry name" value="PurM-like_C_dom"/>
</dbReference>
<evidence type="ECO:0000259" key="3">
    <source>
        <dbReference type="Pfam" id="PF02769"/>
    </source>
</evidence>
<dbReference type="EC" id="2.7.4.16" evidence="1"/>
<keyword evidence="1" id="KW-0460">Magnesium</keyword>
<feature type="binding site" evidence="1">
    <location>
        <begin position="148"/>
        <end position="149"/>
    </location>
    <ligand>
        <name>ATP</name>
        <dbReference type="ChEBI" id="CHEBI:30616"/>
    </ligand>
</feature>
<dbReference type="GO" id="GO:0005524">
    <property type="term" value="F:ATP binding"/>
    <property type="evidence" value="ECO:0007669"/>
    <property type="project" value="UniProtKB-UniRule"/>
</dbReference>
<feature type="domain" description="PurM-like N-terminal" evidence="2">
    <location>
        <begin position="54"/>
        <end position="166"/>
    </location>
</feature>
<evidence type="ECO:0000313" key="4">
    <source>
        <dbReference type="EMBL" id="RDV84342.1"/>
    </source>
</evidence>
<dbReference type="PANTHER" id="PTHR30270">
    <property type="entry name" value="THIAMINE-MONOPHOSPHATE KINASE"/>
    <property type="match status" value="1"/>
</dbReference>
<dbReference type="PANTHER" id="PTHR30270:SF0">
    <property type="entry name" value="THIAMINE-MONOPHOSPHATE KINASE"/>
    <property type="match status" value="1"/>
</dbReference>
<feature type="binding site" evidence="1">
    <location>
        <position position="101"/>
    </location>
    <ligand>
        <name>Mg(2+)</name>
        <dbReference type="ChEBI" id="CHEBI:18420"/>
        <label>2</label>
    </ligand>
</feature>
<feature type="binding site" evidence="1">
    <location>
        <position position="56"/>
    </location>
    <ligand>
        <name>Mg(2+)</name>
        <dbReference type="ChEBI" id="CHEBI:18420"/>
        <label>3</label>
    </ligand>
</feature>
<feature type="binding site" evidence="1">
    <location>
        <position position="101"/>
    </location>
    <ligand>
        <name>Mg(2+)</name>
        <dbReference type="ChEBI" id="CHEBI:18420"/>
        <label>3</label>
    </ligand>
</feature>
<dbReference type="InterPro" id="IPR036676">
    <property type="entry name" value="PurM-like_C_sf"/>
</dbReference>
<dbReference type="NCBIfam" id="TIGR01379">
    <property type="entry name" value="thiL"/>
    <property type="match status" value="1"/>
</dbReference>
<keyword evidence="1" id="KW-0067">ATP-binding</keyword>
<dbReference type="InterPro" id="IPR016188">
    <property type="entry name" value="PurM-like_N"/>
</dbReference>
<dbReference type="SUPFAM" id="SSF55326">
    <property type="entry name" value="PurM N-terminal domain-like"/>
    <property type="match status" value="1"/>
</dbReference>
<reference evidence="4 5" key="1">
    <citation type="submission" date="2018-08" db="EMBL/GenBank/DDBJ databases">
        <title>Form III RuBisCO-mediated autotrophy in Thermodesulfobium bacteria.</title>
        <authorList>
            <person name="Toshchakov S.V."/>
            <person name="Kublanov I.V."/>
            <person name="Frolov E."/>
            <person name="Bonch-Osmolovskaya E.A."/>
            <person name="Tourova T.P."/>
            <person name="Chernych N.A."/>
            <person name="Lebedinsky A.V."/>
        </authorList>
    </citation>
    <scope>NUCLEOTIDE SEQUENCE [LARGE SCALE GENOMIC DNA]</scope>
    <source>
        <strain evidence="4 5">SR</strain>
    </source>
</reference>
<feature type="binding site" evidence="1">
    <location>
        <position position="149"/>
    </location>
    <ligand>
        <name>Mg(2+)</name>
        <dbReference type="ChEBI" id="CHEBI:18420"/>
        <label>1</label>
    </ligand>
</feature>
<dbReference type="InterPro" id="IPR006283">
    <property type="entry name" value="ThiL-like"/>
</dbReference>
<evidence type="ECO:0000256" key="1">
    <source>
        <dbReference type="HAMAP-Rule" id="MF_02128"/>
    </source>
</evidence>
<comment type="catalytic activity">
    <reaction evidence="1">
        <text>thiamine phosphate + ATP = thiamine diphosphate + ADP</text>
        <dbReference type="Rhea" id="RHEA:15913"/>
        <dbReference type="ChEBI" id="CHEBI:30616"/>
        <dbReference type="ChEBI" id="CHEBI:37575"/>
        <dbReference type="ChEBI" id="CHEBI:58937"/>
        <dbReference type="ChEBI" id="CHEBI:456216"/>
        <dbReference type="EC" id="2.7.4.16"/>
    </reaction>
</comment>
<dbReference type="SUPFAM" id="SSF56042">
    <property type="entry name" value="PurM C-terminal domain-like"/>
    <property type="match status" value="1"/>
</dbReference>
<dbReference type="UniPathway" id="UPA00060">
    <property type="reaction ID" value="UER00142"/>
</dbReference>
<keyword evidence="1 4" id="KW-0418">Kinase</keyword>
<feature type="binding site" evidence="1">
    <location>
        <position position="245"/>
    </location>
    <ligand>
        <name>Mg(2+)</name>
        <dbReference type="ChEBI" id="CHEBI:18420"/>
        <label>5</label>
    </ligand>
</feature>
<evidence type="ECO:0000313" key="5">
    <source>
        <dbReference type="Proteomes" id="UP000256329"/>
    </source>
</evidence>
<comment type="similarity">
    <text evidence="1">Belongs to the thiamine-monophosphate kinase family.</text>
</comment>
<feature type="binding site" evidence="1">
    <location>
        <position position="242"/>
    </location>
    <ligand>
        <name>Mg(2+)</name>
        <dbReference type="ChEBI" id="CHEBI:18420"/>
        <label>3</label>
    </ligand>
</feature>
<feature type="binding site" evidence="1">
    <location>
        <position position="101"/>
    </location>
    <ligand>
        <name>Mg(2+)</name>
        <dbReference type="ChEBI" id="CHEBI:18420"/>
        <label>4</label>
    </ligand>
</feature>
<feature type="binding site" evidence="1">
    <location>
        <position position="79"/>
    </location>
    <ligand>
        <name>substrate</name>
    </ligand>
</feature>
<comment type="caution">
    <text evidence="4">The sequence shown here is derived from an EMBL/GenBank/DDBJ whole genome shotgun (WGS) entry which is preliminary data.</text>
</comment>
<comment type="function">
    <text evidence="1">Catalyzes the ATP-dependent phosphorylation of thiamine-monophosphate (TMP) to form thiamine-pyrophosphate (TPP), the active form of vitamin B1.</text>
</comment>
<dbReference type="PIRSF" id="PIRSF005303">
    <property type="entry name" value="Thiam_monoph_kin"/>
    <property type="match status" value="1"/>
</dbReference>
<feature type="binding site" evidence="1">
    <location>
        <position position="56"/>
    </location>
    <ligand>
        <name>Mg(2+)</name>
        <dbReference type="ChEBI" id="CHEBI:18420"/>
        <label>4</label>
    </ligand>
</feature>
<feature type="binding site" evidence="1">
    <location>
        <position position="72"/>
    </location>
    <ligand>
        <name>Mg(2+)</name>
        <dbReference type="ChEBI" id="CHEBI:18420"/>
        <label>1</label>
    </ligand>
</feature>
<proteinExistence type="inferred from homology"/>
<comment type="pathway">
    <text evidence="1">Cofactor biosynthesis; thiamine diphosphate biosynthesis; thiamine diphosphate from thiamine phosphate: step 1/1.</text>
</comment>
<name>A0A3D8P6H9_9THEO</name>
<comment type="caution">
    <text evidence="1">Lacks conserved residue(s) required for the propagation of feature annotation.</text>
</comment>
<keyword evidence="1 4" id="KW-0808">Transferase</keyword>
<feature type="binding site" evidence="1">
    <location>
        <position position="72"/>
    </location>
    <ligand>
        <name>Mg(2+)</name>
        <dbReference type="ChEBI" id="CHEBI:18420"/>
        <label>2</label>
    </ligand>
</feature>
<sequence>MPCAWWPAFSVSIPKSGPAEGRESVELKEIGEFGLIYRLTRDLPSSREVIQGVGDDAAVLAVGDKWLLFATDVLVEKIHFRWDLASPADVGFKTLAVNVSDIAAMGGRPTYALVTLGLPLNFTVEEVEEFYAGLKEAAEEYEVILVGGDLSRSDVFFAGVALLGEVEPGKAKFRKGARPGDILCVTGPLGGAAAGLTLLKSKKELLPETMAHFLRRKYRRPDARLEAGKILGDFEEVHALIDVSDGLAGDAHHLARASGVQINIYRTALPVYPPAQELGRRLGMDPAEWALFGGEDYELLFTVEPSAVGKVAKALEEVGLSLFPLGFVEEGEGVKLVLPDGREEELRCGGYDHFRGSIYEPAP</sequence>
<dbReference type="GO" id="GO:0000287">
    <property type="term" value="F:magnesium ion binding"/>
    <property type="evidence" value="ECO:0007669"/>
    <property type="project" value="UniProtKB-UniRule"/>
</dbReference>
<feature type="binding site" evidence="1">
    <location>
        <position position="131"/>
    </location>
    <ligand>
        <name>ATP</name>
        <dbReference type="ChEBI" id="CHEBI:30616"/>
    </ligand>
</feature>
<dbReference type="AlphaFoldDB" id="A0A3D8P6H9"/>
<feature type="binding site" evidence="1">
    <location>
        <position position="244"/>
    </location>
    <ligand>
        <name>ATP</name>
        <dbReference type="ChEBI" id="CHEBI:30616"/>
    </ligand>
</feature>
<dbReference type="Gene3D" id="3.90.650.10">
    <property type="entry name" value="PurM-like C-terminal domain"/>
    <property type="match status" value="1"/>
</dbReference>
<evidence type="ECO:0000259" key="2">
    <source>
        <dbReference type="Pfam" id="PF00586"/>
    </source>
</evidence>
<dbReference type="EMBL" id="QSLN01000002">
    <property type="protein sequence ID" value="RDV84342.1"/>
    <property type="molecule type" value="Genomic_DNA"/>
</dbReference>
<keyword evidence="1" id="KW-0547">Nucleotide-binding</keyword>
<dbReference type="InterPro" id="IPR036921">
    <property type="entry name" value="PurM-like_N_sf"/>
</dbReference>
<dbReference type="Gene3D" id="3.30.1330.10">
    <property type="entry name" value="PurM-like, N-terminal domain"/>
    <property type="match status" value="1"/>
</dbReference>
<feature type="binding site" evidence="1">
    <location>
        <position position="71"/>
    </location>
    <ligand>
        <name>Mg(2+)</name>
        <dbReference type="ChEBI" id="CHEBI:18420"/>
        <label>1</label>
    </ligand>
</feature>
<dbReference type="GO" id="GO:0009030">
    <property type="term" value="F:thiamine-phosphate kinase activity"/>
    <property type="evidence" value="ECO:0007669"/>
    <property type="project" value="UniProtKB-UniRule"/>
</dbReference>
<dbReference type="Proteomes" id="UP000256329">
    <property type="component" value="Unassembled WGS sequence"/>
</dbReference>
<keyword evidence="1" id="KW-0479">Metal-binding</keyword>
<comment type="miscellaneous">
    <text evidence="1">Reaction mechanism of ThiL seems to utilize a direct, inline transfer of the gamma-phosphate of ATP to TMP rather than a phosphorylated enzyme intermediate.</text>
</comment>
<gene>
    <name evidence="1 4" type="primary">thiL</name>
    <name evidence="4" type="ORF">DXX99_03295</name>
</gene>
<feature type="domain" description="PurM-like C-terminal" evidence="3">
    <location>
        <begin position="178"/>
        <end position="337"/>
    </location>
</feature>
<accession>A0A3D8P6H9</accession>
<dbReference type="GO" id="GO:0009228">
    <property type="term" value="P:thiamine biosynthetic process"/>
    <property type="evidence" value="ECO:0007669"/>
    <property type="project" value="UniProtKB-KW"/>
</dbReference>
<dbReference type="CDD" id="cd02194">
    <property type="entry name" value="ThiL"/>
    <property type="match status" value="1"/>
</dbReference>
<dbReference type="GO" id="GO:0009229">
    <property type="term" value="P:thiamine diphosphate biosynthetic process"/>
    <property type="evidence" value="ECO:0007669"/>
    <property type="project" value="UniProtKB-UniRule"/>
</dbReference>
<feature type="binding site" evidence="1">
    <location>
        <position position="174"/>
    </location>
    <ligand>
        <name>ATP</name>
        <dbReference type="ChEBI" id="CHEBI:30616"/>
    </ligand>
</feature>
<keyword evidence="5" id="KW-1185">Reference proteome</keyword>
<organism evidence="4 5">
    <name type="scientific">Ammonifex thiophilus</name>
    <dbReference type="NCBI Taxonomy" id="444093"/>
    <lineage>
        <taxon>Bacteria</taxon>
        <taxon>Bacillati</taxon>
        <taxon>Bacillota</taxon>
        <taxon>Clostridia</taxon>
        <taxon>Thermoanaerobacterales</taxon>
        <taxon>Thermoanaerobacteraceae</taxon>
        <taxon>Ammonifex</taxon>
    </lineage>
</organism>